<dbReference type="SUPFAM" id="SSF51735">
    <property type="entry name" value="NAD(P)-binding Rossmann-fold domains"/>
    <property type="match status" value="1"/>
</dbReference>
<feature type="non-terminal residue" evidence="5">
    <location>
        <position position="342"/>
    </location>
</feature>
<dbReference type="InterPro" id="IPR036291">
    <property type="entry name" value="NAD(P)-bd_dom_sf"/>
</dbReference>
<dbReference type="AlphaFoldDB" id="X0ZDQ2"/>
<dbReference type="PANTHER" id="PTHR43334:SF1">
    <property type="entry name" value="3-HYDROXYPROPIONATE--COA LIGASE [ADP-FORMING]"/>
    <property type="match status" value="1"/>
</dbReference>
<dbReference type="InterPro" id="IPR032875">
    <property type="entry name" value="Succ_CoA_lig_flav_dom"/>
</dbReference>
<keyword evidence="3" id="KW-0067">ATP-binding</keyword>
<reference evidence="5" key="1">
    <citation type="journal article" date="2014" name="Front. Microbiol.">
        <title>High frequency of phylogenetically diverse reductive dehalogenase-homologous genes in deep subseafloor sedimentary metagenomes.</title>
        <authorList>
            <person name="Kawai M."/>
            <person name="Futagami T."/>
            <person name="Toyoda A."/>
            <person name="Takaki Y."/>
            <person name="Nishi S."/>
            <person name="Hori S."/>
            <person name="Arai W."/>
            <person name="Tsubouchi T."/>
            <person name="Morono Y."/>
            <person name="Uchiyama I."/>
            <person name="Ito T."/>
            <person name="Fujiyama A."/>
            <person name="Inagaki F."/>
            <person name="Takami H."/>
        </authorList>
    </citation>
    <scope>NUCLEOTIDE SEQUENCE</scope>
    <source>
        <strain evidence="5">Expedition CK06-06</strain>
    </source>
</reference>
<accession>X0ZDQ2</accession>
<dbReference type="Gene3D" id="3.40.50.261">
    <property type="entry name" value="Succinyl-CoA synthetase domains"/>
    <property type="match status" value="2"/>
</dbReference>
<evidence type="ECO:0000256" key="1">
    <source>
        <dbReference type="ARBA" id="ARBA00022598"/>
    </source>
</evidence>
<dbReference type="GO" id="GO:0005524">
    <property type="term" value="F:ATP binding"/>
    <property type="evidence" value="ECO:0007669"/>
    <property type="project" value="UniProtKB-KW"/>
</dbReference>
<evidence type="ECO:0000256" key="2">
    <source>
        <dbReference type="ARBA" id="ARBA00022741"/>
    </source>
</evidence>
<evidence type="ECO:0000259" key="4">
    <source>
        <dbReference type="SMART" id="SM00881"/>
    </source>
</evidence>
<keyword evidence="2" id="KW-0547">Nucleotide-binding</keyword>
<dbReference type="InterPro" id="IPR051538">
    <property type="entry name" value="Acyl-CoA_Synth/Transferase"/>
</dbReference>
<comment type="caution">
    <text evidence="5">The sequence shown here is derived from an EMBL/GenBank/DDBJ whole genome shotgun (WGS) entry which is preliminary data.</text>
</comment>
<feature type="domain" description="CoA-binding" evidence="4">
    <location>
        <begin position="11"/>
        <end position="107"/>
    </location>
</feature>
<dbReference type="SMART" id="SM00881">
    <property type="entry name" value="CoA_binding"/>
    <property type="match status" value="1"/>
</dbReference>
<keyword evidence="1" id="KW-0436">Ligase</keyword>
<name>X0ZDQ2_9ZZZZ</name>
<protein>
    <recommendedName>
        <fullName evidence="4">CoA-binding domain-containing protein</fullName>
    </recommendedName>
</protein>
<dbReference type="EMBL" id="BART01001376">
    <property type="protein sequence ID" value="GAG67760.1"/>
    <property type="molecule type" value="Genomic_DNA"/>
</dbReference>
<dbReference type="Pfam" id="PF13380">
    <property type="entry name" value="CoA_binding_2"/>
    <property type="match status" value="1"/>
</dbReference>
<sequence length="342" mass="36908">MVNEIERLDRIFKAKSIAVVGASNNPEKTGHIIMKNVLNGGFKGQIYPVNPKSSEILGLRCYTSLVEIPVNKIDLVIIVVPAKFVPGVLEDAAKKQVAYAVIISGGFREAGNDDLEASVVETAKKYGIRFIGPNCQGITYTPNNLCATWPLMKSKGDMTIISQSGTIGAAFADWAEEDNLGLSSFISLGNKSDIDEIDLIKYFSSDQSTSVIGLYLEGVKDGQTFMEVSRNVVCKKPIVVIRPGRTKKGSMAAQSHTRSIAGDYKIFDAACKQVGIIKADTVYELYDFCKIFSLCKVPKGNRCLIITSSGGSGILATDIAEGNGVDIVNLKEETKTALSNML</sequence>
<dbReference type="InterPro" id="IPR016102">
    <property type="entry name" value="Succinyl-CoA_synth-like"/>
</dbReference>
<organism evidence="5">
    <name type="scientific">marine sediment metagenome</name>
    <dbReference type="NCBI Taxonomy" id="412755"/>
    <lineage>
        <taxon>unclassified sequences</taxon>
        <taxon>metagenomes</taxon>
        <taxon>ecological metagenomes</taxon>
    </lineage>
</organism>
<evidence type="ECO:0000313" key="5">
    <source>
        <dbReference type="EMBL" id="GAG67760.1"/>
    </source>
</evidence>
<gene>
    <name evidence="5" type="ORF">S01H4_04937</name>
</gene>
<dbReference type="SUPFAM" id="SSF52210">
    <property type="entry name" value="Succinyl-CoA synthetase domains"/>
    <property type="match status" value="2"/>
</dbReference>
<dbReference type="Pfam" id="PF13607">
    <property type="entry name" value="Succ_CoA_lig"/>
    <property type="match status" value="1"/>
</dbReference>
<dbReference type="Gene3D" id="3.40.50.720">
    <property type="entry name" value="NAD(P)-binding Rossmann-like Domain"/>
    <property type="match status" value="1"/>
</dbReference>
<proteinExistence type="predicted"/>
<dbReference type="GO" id="GO:0016874">
    <property type="term" value="F:ligase activity"/>
    <property type="evidence" value="ECO:0007669"/>
    <property type="project" value="UniProtKB-KW"/>
</dbReference>
<dbReference type="InterPro" id="IPR003781">
    <property type="entry name" value="CoA-bd"/>
</dbReference>
<evidence type="ECO:0000256" key="3">
    <source>
        <dbReference type="ARBA" id="ARBA00022840"/>
    </source>
</evidence>
<dbReference type="PANTHER" id="PTHR43334">
    <property type="entry name" value="ACETATE--COA LIGASE [ADP-FORMING]"/>
    <property type="match status" value="1"/>
</dbReference>